<dbReference type="EMBL" id="CP146023">
    <property type="protein sequence ID" value="WWQ69615.1"/>
    <property type="molecule type" value="Genomic_DNA"/>
</dbReference>
<dbReference type="Proteomes" id="UP001432251">
    <property type="component" value="Plasmid p1"/>
</dbReference>
<reference evidence="1" key="1">
    <citation type="journal article" date="2025" name="Int. J. Syst. Evol. Microbiol.">
        <title>Streptomyces citrinus sp. nov., with yellow diffusible pigment.</title>
        <authorList>
            <person name="He Y."/>
            <person name="Yang E."/>
            <person name="Xu J."/>
            <person name="Sun Y."/>
            <person name="Sun L."/>
        </authorList>
    </citation>
    <scope>NUCLEOTIDE SEQUENCE</scope>
    <source>
        <strain evidence="1">Q6</strain>
    </source>
</reference>
<geneLocation type="plasmid" evidence="1 2">
    <name>p1</name>
</geneLocation>
<keyword evidence="2" id="KW-1185">Reference proteome</keyword>
<evidence type="ECO:0000313" key="2">
    <source>
        <dbReference type="Proteomes" id="UP001432251"/>
    </source>
</evidence>
<evidence type="ECO:0000313" key="1">
    <source>
        <dbReference type="EMBL" id="WWQ69615.1"/>
    </source>
</evidence>
<organism evidence="1 2">
    <name type="scientific">Streptomyces citrinus</name>
    <dbReference type="NCBI Taxonomy" id="3118173"/>
    <lineage>
        <taxon>Bacteria</taxon>
        <taxon>Bacillati</taxon>
        <taxon>Actinomycetota</taxon>
        <taxon>Actinomycetes</taxon>
        <taxon>Kitasatosporales</taxon>
        <taxon>Streptomycetaceae</taxon>
        <taxon>Streptomyces</taxon>
    </lineage>
</organism>
<keyword evidence="1" id="KW-0614">Plasmid</keyword>
<proteinExistence type="predicted"/>
<accession>A0ACD5ARF9</accession>
<sequence length="497" mass="54044">MATAAPTAPTSEQPDESANLTVTLLDTELIVRDPCNARENDTEPDEALINSVKALGVEEPISVRPLEDGTYGAFKGWRRAQAAQIANATAEAEQRPVRQIRAYVRADLVGRDEWTRFLSLVENDHRTDMGARDRLKAAELALVGMNDVERATAAKALGIGRGAAKKIRQAQKLTDAELRRAAAGGMDLEQTAQFAEVEAIPSAERRLLAALARDTEEGGGGRGHWDQEIALLHAELADQAKQEEAVQALKDAGIPLLRSPSYAYSGGKDTPRPLAELTTPLGNPVTEEMHRSCPGHSARLSDEHEPVWHCSAPLEHGHKVRPEAKKPKQSLSEAEKAQRANTVARNRAWKAARGPRQAFAAQIGRSSKALPEAARVFAQRAMVAMPYFYAQFTEKCSAKDIAPYLGLKAATHTEPLEMIAALPKSRTAHVVFAQVAAAYEYALREPKAWQSLPLDKAQWLLLLEELGRDAAGSYALSEVEAQAVAAHRPDKSKAPTK</sequence>
<gene>
    <name evidence="1" type="ORF">V2W30_41375</name>
</gene>
<name>A0ACD5ARF9_9ACTN</name>
<protein>
    <submittedName>
        <fullName evidence="1">ParB/RepB/Spo0J family partition protein</fullName>
    </submittedName>
</protein>